<evidence type="ECO:0000313" key="1">
    <source>
        <dbReference type="EMBL" id="KAF4659234.1"/>
    </source>
</evidence>
<protein>
    <recommendedName>
        <fullName evidence="3">Longin domain-containing protein</fullName>
    </recommendedName>
</protein>
<proteinExistence type="predicted"/>
<dbReference type="AlphaFoldDB" id="A0A7J6LIZ6"/>
<evidence type="ECO:0000313" key="2">
    <source>
        <dbReference type="Proteomes" id="UP000591131"/>
    </source>
</evidence>
<dbReference type="Proteomes" id="UP000591131">
    <property type="component" value="Unassembled WGS sequence"/>
</dbReference>
<keyword evidence="2" id="KW-1185">Reference proteome</keyword>
<dbReference type="EMBL" id="JAAPAO010000461">
    <property type="protein sequence ID" value="KAF4659234.1"/>
    <property type="molecule type" value="Genomic_DNA"/>
</dbReference>
<comment type="caution">
    <text evidence="1">The sequence shown here is derived from an EMBL/GenBank/DDBJ whole genome shotgun (WGS) entry which is preliminary data.</text>
</comment>
<gene>
    <name evidence="1" type="ORF">FOL47_007678</name>
</gene>
<name>A0A7J6LIZ6_PERCH</name>
<dbReference type="Gene3D" id="3.30.450.50">
    <property type="entry name" value="Longin domain"/>
    <property type="match status" value="1"/>
</dbReference>
<reference evidence="1 2" key="1">
    <citation type="submission" date="2020-04" db="EMBL/GenBank/DDBJ databases">
        <title>Perkinsus chesapeaki whole genome sequence.</title>
        <authorList>
            <person name="Bogema D.R."/>
        </authorList>
    </citation>
    <scope>NUCLEOTIDE SEQUENCE [LARGE SCALE GENOMIC DNA]</scope>
    <source>
        <strain evidence="1">ATCC PRA-425</strain>
    </source>
</reference>
<dbReference type="InterPro" id="IPR011012">
    <property type="entry name" value="Longin-like_dom_sf"/>
</dbReference>
<organism evidence="1 2">
    <name type="scientific">Perkinsus chesapeaki</name>
    <name type="common">Clam parasite</name>
    <name type="synonym">Perkinsus andrewsi</name>
    <dbReference type="NCBI Taxonomy" id="330153"/>
    <lineage>
        <taxon>Eukaryota</taxon>
        <taxon>Sar</taxon>
        <taxon>Alveolata</taxon>
        <taxon>Perkinsozoa</taxon>
        <taxon>Perkinsea</taxon>
        <taxon>Perkinsida</taxon>
        <taxon>Perkinsidae</taxon>
        <taxon>Perkinsus</taxon>
    </lineage>
</organism>
<sequence length="181" mass="20583">MSPDVQRGLQYDKESFNVSTSAQRDPAEVDDTHVADRVISRAVYYVAVGRQSDACIISSMRFPSFDKSHVEATFRKVVSDLLSVTYRRIKPMQKNKLTLTRDGCVVYFTCFETDGLVYFTTVSEGVTQLEAFDFLQDVYSMTTKGDQPSDSSEWDRKLLSAWRRHRSRMAVVAHATHSEAC</sequence>
<dbReference type="SUPFAM" id="SSF64356">
    <property type="entry name" value="SNARE-like"/>
    <property type="match status" value="1"/>
</dbReference>
<accession>A0A7J6LIZ6</accession>
<evidence type="ECO:0008006" key="3">
    <source>
        <dbReference type="Google" id="ProtNLM"/>
    </source>
</evidence>